<dbReference type="SUPFAM" id="SSF52317">
    <property type="entry name" value="Class I glutamine amidotransferase-like"/>
    <property type="match status" value="1"/>
</dbReference>
<dbReference type="Gene3D" id="3.40.50.880">
    <property type="match status" value="1"/>
</dbReference>
<evidence type="ECO:0000259" key="4">
    <source>
        <dbReference type="Pfam" id="PF01965"/>
    </source>
</evidence>
<dbReference type="PANTHER" id="PTHR48094:SF11">
    <property type="entry name" value="GLUTATHIONE-INDEPENDENT GLYOXALASE HSP31-RELATED"/>
    <property type="match status" value="1"/>
</dbReference>
<organism evidence="5 6">
    <name type="scientific">Uliginosibacterium aquaticum</name>
    <dbReference type="NCBI Taxonomy" id="2731212"/>
    <lineage>
        <taxon>Bacteria</taxon>
        <taxon>Pseudomonadati</taxon>
        <taxon>Pseudomonadota</taxon>
        <taxon>Betaproteobacteria</taxon>
        <taxon>Rhodocyclales</taxon>
        <taxon>Zoogloeaceae</taxon>
        <taxon>Uliginosibacterium</taxon>
    </lineage>
</organism>
<dbReference type="EMBL" id="JABCSC020000003">
    <property type="protein sequence ID" value="NSL55697.1"/>
    <property type="molecule type" value="Genomic_DNA"/>
</dbReference>
<dbReference type="CDD" id="cd03141">
    <property type="entry name" value="GATase1_Hsp31_like"/>
    <property type="match status" value="1"/>
</dbReference>
<feature type="domain" description="DJ-1/PfpI" evidence="4">
    <location>
        <begin position="29"/>
        <end position="226"/>
    </location>
</feature>
<dbReference type="InterPro" id="IPR050325">
    <property type="entry name" value="Prot/Nucl_acid_deglycase"/>
</dbReference>
<protein>
    <submittedName>
        <fullName evidence="5">Type 1 glutamine amidotransferase domain-containing protein</fullName>
    </submittedName>
</protein>
<comment type="caution">
    <text evidence="5">The sequence shown here is derived from an EMBL/GenBank/DDBJ whole genome shotgun (WGS) entry which is preliminary data.</text>
</comment>
<dbReference type="Proteomes" id="UP000778523">
    <property type="component" value="Unassembled WGS sequence"/>
</dbReference>
<keyword evidence="2" id="KW-0456">Lyase</keyword>
<proteinExistence type="inferred from homology"/>
<evidence type="ECO:0000256" key="1">
    <source>
        <dbReference type="ARBA" id="ARBA00023016"/>
    </source>
</evidence>
<keyword evidence="5" id="KW-0315">Glutamine amidotransferase</keyword>
<dbReference type="Pfam" id="PF01965">
    <property type="entry name" value="DJ-1_PfpI"/>
    <property type="match status" value="1"/>
</dbReference>
<evidence type="ECO:0000313" key="5">
    <source>
        <dbReference type="EMBL" id="NSL55697.1"/>
    </source>
</evidence>
<accession>A0ABX2IGR2</accession>
<name>A0ABX2IGR2_9RHOO</name>
<dbReference type="RefSeq" id="WP_170022108.1">
    <property type="nucleotide sequence ID" value="NZ_JABCSC020000003.1"/>
</dbReference>
<dbReference type="InterPro" id="IPR002818">
    <property type="entry name" value="DJ-1/PfpI"/>
</dbReference>
<keyword evidence="1" id="KW-0346">Stress response</keyword>
<evidence type="ECO:0000313" key="6">
    <source>
        <dbReference type="Proteomes" id="UP000778523"/>
    </source>
</evidence>
<sequence>MSPVFKILVILTSHATAGTSGQATGLWLEEFTTPYYAFVDAGAQVEVASIAGGQVPVDPHSIEAVGKNPASVERYLQDEALRTRLATSIKIDGLAAADYDAVFMPGGHGTMWDLPTSDTLARLVSTAWGEGKIVAAVCHGPAGLVNAKDEKGQPLVAGRRVAAFSNTEEVAAGMDKSVPFALETRIRALGAHYESGPDFQPFAVRDGRLVTGQNPASSAKVAELVLQALREAR</sequence>
<evidence type="ECO:0000256" key="3">
    <source>
        <dbReference type="ARBA" id="ARBA00038493"/>
    </source>
</evidence>
<comment type="similarity">
    <text evidence="3">Belongs to the peptidase C56 family. HSP31-like subfamily.</text>
</comment>
<gene>
    <name evidence="5" type="ORF">HJ583_011725</name>
</gene>
<reference evidence="5 6" key="1">
    <citation type="submission" date="2020-06" db="EMBL/GenBank/DDBJ databases">
        <title>Draft genome of Uliginosibacterium sp. IMCC34675.</title>
        <authorList>
            <person name="Song J."/>
        </authorList>
    </citation>
    <scope>NUCLEOTIDE SEQUENCE [LARGE SCALE GENOMIC DNA]</scope>
    <source>
        <strain evidence="5 6">IMCC34675</strain>
    </source>
</reference>
<dbReference type="PANTHER" id="PTHR48094">
    <property type="entry name" value="PROTEIN/NUCLEIC ACID DEGLYCASE DJ-1-RELATED"/>
    <property type="match status" value="1"/>
</dbReference>
<evidence type="ECO:0000256" key="2">
    <source>
        <dbReference type="ARBA" id="ARBA00023239"/>
    </source>
</evidence>
<dbReference type="InterPro" id="IPR029062">
    <property type="entry name" value="Class_I_gatase-like"/>
</dbReference>
<keyword evidence="6" id="KW-1185">Reference proteome</keyword>